<evidence type="ECO:0000256" key="1">
    <source>
        <dbReference type="SAM" id="MobiDB-lite"/>
    </source>
</evidence>
<evidence type="ECO:0000313" key="2">
    <source>
        <dbReference type="EMBL" id="MDA0136908.1"/>
    </source>
</evidence>
<dbReference type="EMBL" id="JAPCID010000006">
    <property type="protein sequence ID" value="MDA0136908.1"/>
    <property type="molecule type" value="Genomic_DNA"/>
</dbReference>
<feature type="region of interest" description="Disordered" evidence="1">
    <location>
        <begin position="16"/>
        <end position="54"/>
    </location>
</feature>
<dbReference type="Proteomes" id="UP001147700">
    <property type="component" value="Unassembled WGS sequence"/>
</dbReference>
<sequence length="79" mass="9145">MSRWWLEDAREDELRFRPESLPAPPARGRRTLELHEDGSFTALAPGPDDRPKQTDELDEFYVAELADDQLTLKRGPRLP</sequence>
<comment type="caution">
    <text evidence="2">The sequence shown here is derived from an EMBL/GenBank/DDBJ whole genome shotgun (WGS) entry which is preliminary data.</text>
</comment>
<reference evidence="2" key="1">
    <citation type="submission" date="2022-10" db="EMBL/GenBank/DDBJ databases">
        <title>The WGS of Solirubrobacter sp. CPCC 204708.</title>
        <authorList>
            <person name="Jiang Z."/>
        </authorList>
    </citation>
    <scope>NUCLEOTIDE SEQUENCE</scope>
    <source>
        <strain evidence="2">CPCC 204708</strain>
    </source>
</reference>
<protein>
    <submittedName>
        <fullName evidence="2">Uncharacterized protein</fullName>
    </submittedName>
</protein>
<evidence type="ECO:0000313" key="3">
    <source>
        <dbReference type="Proteomes" id="UP001147700"/>
    </source>
</evidence>
<accession>A0ABT4REF2</accession>
<gene>
    <name evidence="2" type="ORF">OJ962_05310</name>
</gene>
<keyword evidence="3" id="KW-1185">Reference proteome</keyword>
<dbReference type="RefSeq" id="WP_202953775.1">
    <property type="nucleotide sequence ID" value="NZ_JAPCID010000006.1"/>
</dbReference>
<proteinExistence type="predicted"/>
<name>A0ABT4REF2_9ACTN</name>
<organism evidence="2 3">
    <name type="scientific">Solirubrobacter deserti</name>
    <dbReference type="NCBI Taxonomy" id="2282478"/>
    <lineage>
        <taxon>Bacteria</taxon>
        <taxon>Bacillati</taxon>
        <taxon>Actinomycetota</taxon>
        <taxon>Thermoleophilia</taxon>
        <taxon>Solirubrobacterales</taxon>
        <taxon>Solirubrobacteraceae</taxon>
        <taxon>Solirubrobacter</taxon>
    </lineage>
</organism>